<dbReference type="InterPro" id="IPR029064">
    <property type="entry name" value="Ribosomal_eL30-like_sf"/>
</dbReference>
<dbReference type="AlphaFoldDB" id="A0A1G5SJU2"/>
<sequence length="264" mass="28798">MRSISSREHPFYKKMLKLQASSTYRQTEKLALLDGVHLVESYLACGGMPLSLIISESGSQIQEIRHIINQTKAVSALDRWALSDALFKHISSVKTPVGILALMQVPAPPGIGRIQDCSFGVMLETIQDPGNLGSILRSAAAASVSDVFLSAGCTDCWSPKTLRAGMGAHFHLRLHEDIDLIKLTGEYEGEVVAATMRDAVSVYTANLREPIIFAFGNEGNGLSEELLKQINRRIKVVMPGKIESLNVAAAAAVCLFEHVRQRQL</sequence>
<dbReference type="InterPro" id="IPR001537">
    <property type="entry name" value="SpoU_MeTrfase"/>
</dbReference>
<keyword evidence="2 4" id="KW-0808">Transferase</keyword>
<dbReference type="CDD" id="cd18095">
    <property type="entry name" value="SpoU-like_rRNA-MTase"/>
    <property type="match status" value="1"/>
</dbReference>
<dbReference type="GO" id="GO:0032259">
    <property type="term" value="P:methylation"/>
    <property type="evidence" value="ECO:0007669"/>
    <property type="project" value="UniProtKB-KW"/>
</dbReference>
<dbReference type="PANTHER" id="PTHR43191">
    <property type="entry name" value="RRNA METHYLTRANSFERASE 3"/>
    <property type="match status" value="1"/>
</dbReference>
<dbReference type="OrthoDB" id="9794400at2"/>
<dbReference type="Gene3D" id="3.30.1330.30">
    <property type="match status" value="1"/>
</dbReference>
<evidence type="ECO:0000256" key="1">
    <source>
        <dbReference type="ARBA" id="ARBA00022603"/>
    </source>
</evidence>
<evidence type="ECO:0000256" key="2">
    <source>
        <dbReference type="ARBA" id="ARBA00022679"/>
    </source>
</evidence>
<dbReference type="InterPro" id="IPR029028">
    <property type="entry name" value="Alpha/beta_knot_MTases"/>
</dbReference>
<dbReference type="EMBL" id="FMWO01000103">
    <property type="protein sequence ID" value="SCZ87160.1"/>
    <property type="molecule type" value="Genomic_DNA"/>
</dbReference>
<dbReference type="STRING" id="51642.NSMM_900019"/>
<name>A0A1G5SJU2_9PROT</name>
<dbReference type="GO" id="GO:0006396">
    <property type="term" value="P:RNA processing"/>
    <property type="evidence" value="ECO:0007669"/>
    <property type="project" value="InterPro"/>
</dbReference>
<dbReference type="GO" id="GO:0003723">
    <property type="term" value="F:RNA binding"/>
    <property type="evidence" value="ECO:0007669"/>
    <property type="project" value="InterPro"/>
</dbReference>
<dbReference type="SUPFAM" id="SSF55315">
    <property type="entry name" value="L30e-like"/>
    <property type="match status" value="1"/>
</dbReference>
<keyword evidence="5" id="KW-1185">Reference proteome</keyword>
<reference evidence="4 5" key="1">
    <citation type="submission" date="2016-10" db="EMBL/GenBank/DDBJ databases">
        <authorList>
            <person name="de Groot N.N."/>
        </authorList>
    </citation>
    <scope>NUCLEOTIDE SEQUENCE [LARGE SCALE GENOMIC DNA]</scope>
    <source>
        <strain evidence="4">1</strain>
    </source>
</reference>
<evidence type="ECO:0000259" key="3">
    <source>
        <dbReference type="Pfam" id="PF00588"/>
    </source>
</evidence>
<dbReference type="RefSeq" id="WP_090288642.1">
    <property type="nucleotide sequence ID" value="NZ_FMWO01000103.1"/>
</dbReference>
<dbReference type="PANTHER" id="PTHR43191:SF2">
    <property type="entry name" value="RRNA METHYLTRANSFERASE 3, MITOCHONDRIAL"/>
    <property type="match status" value="1"/>
</dbReference>
<gene>
    <name evidence="4" type="ORF">NSMM_900019</name>
</gene>
<dbReference type="Gene3D" id="3.40.1280.10">
    <property type="match status" value="1"/>
</dbReference>
<dbReference type="InterPro" id="IPR051259">
    <property type="entry name" value="rRNA_Methyltransferase"/>
</dbReference>
<keyword evidence="1 4" id="KW-0489">Methyltransferase</keyword>
<accession>A0A1G5SJU2</accession>
<evidence type="ECO:0000313" key="4">
    <source>
        <dbReference type="EMBL" id="SCZ87160.1"/>
    </source>
</evidence>
<proteinExistence type="predicted"/>
<evidence type="ECO:0000313" key="5">
    <source>
        <dbReference type="Proteomes" id="UP000198729"/>
    </source>
</evidence>
<dbReference type="Pfam" id="PF00588">
    <property type="entry name" value="SpoU_methylase"/>
    <property type="match status" value="1"/>
</dbReference>
<protein>
    <submittedName>
        <fullName evidence="4">tRNA/rRNA methyltransferase (SpoU)</fullName>
    </submittedName>
</protein>
<organism evidence="4 5">
    <name type="scientific">Nitrosomonas mobilis</name>
    <dbReference type="NCBI Taxonomy" id="51642"/>
    <lineage>
        <taxon>Bacteria</taxon>
        <taxon>Pseudomonadati</taxon>
        <taxon>Pseudomonadota</taxon>
        <taxon>Betaproteobacteria</taxon>
        <taxon>Nitrosomonadales</taxon>
        <taxon>Nitrosomonadaceae</taxon>
        <taxon>Nitrosomonas</taxon>
    </lineage>
</organism>
<feature type="domain" description="tRNA/rRNA methyltransferase SpoU type" evidence="3">
    <location>
        <begin position="120"/>
        <end position="256"/>
    </location>
</feature>
<dbReference type="InterPro" id="IPR029026">
    <property type="entry name" value="tRNA_m1G_MTases_N"/>
</dbReference>
<dbReference type="SUPFAM" id="SSF75217">
    <property type="entry name" value="alpha/beta knot"/>
    <property type="match status" value="1"/>
</dbReference>
<dbReference type="GO" id="GO:0008173">
    <property type="term" value="F:RNA methyltransferase activity"/>
    <property type="evidence" value="ECO:0007669"/>
    <property type="project" value="InterPro"/>
</dbReference>
<dbReference type="Proteomes" id="UP000198729">
    <property type="component" value="Unassembled WGS sequence"/>
</dbReference>